<name>A0A1Y1ZNP7_9FUNG</name>
<evidence type="ECO:0000256" key="2">
    <source>
        <dbReference type="ARBA" id="ARBA00022833"/>
    </source>
</evidence>
<dbReference type="Pfam" id="PF00412">
    <property type="entry name" value="LIM"/>
    <property type="match status" value="3"/>
</dbReference>
<dbReference type="SMART" id="SM00132">
    <property type="entry name" value="LIM"/>
    <property type="match status" value="4"/>
</dbReference>
<dbReference type="GO" id="GO:0046872">
    <property type="term" value="F:metal ion binding"/>
    <property type="evidence" value="ECO:0007669"/>
    <property type="project" value="UniProtKB-KW"/>
</dbReference>
<dbReference type="Gene3D" id="2.10.110.10">
    <property type="entry name" value="Cysteine Rich Protein"/>
    <property type="match status" value="4"/>
</dbReference>
<protein>
    <submittedName>
        <fullName evidence="6">LIM-domain-containing protein</fullName>
    </submittedName>
</protein>
<gene>
    <name evidence="6" type="ORF">LY90DRAFT_438353</name>
</gene>
<dbReference type="CDD" id="cd08368">
    <property type="entry name" value="LIM"/>
    <property type="match status" value="1"/>
</dbReference>
<dbReference type="PROSITE" id="PS00478">
    <property type="entry name" value="LIM_DOMAIN_1"/>
    <property type="match status" value="3"/>
</dbReference>
<keyword evidence="1 4" id="KW-0479">Metal-binding</keyword>
<evidence type="ECO:0000256" key="3">
    <source>
        <dbReference type="ARBA" id="ARBA00023038"/>
    </source>
</evidence>
<feature type="domain" description="LIM zinc-binding" evidence="5">
    <location>
        <begin position="106"/>
        <end position="166"/>
    </location>
</feature>
<evidence type="ECO:0000256" key="1">
    <source>
        <dbReference type="ARBA" id="ARBA00022723"/>
    </source>
</evidence>
<dbReference type="SUPFAM" id="SSF57716">
    <property type="entry name" value="Glucocorticoid receptor-like (DNA-binding domain)"/>
    <property type="match status" value="3"/>
</dbReference>
<accession>A0A1Y1ZNP7</accession>
<keyword evidence="3 4" id="KW-0440">LIM domain</keyword>
<reference evidence="6 7" key="1">
    <citation type="submission" date="2016-08" db="EMBL/GenBank/DDBJ databases">
        <title>A Parts List for Fungal Cellulosomes Revealed by Comparative Genomics.</title>
        <authorList>
            <consortium name="DOE Joint Genome Institute"/>
            <person name="Haitjema C.H."/>
            <person name="Gilmore S.P."/>
            <person name="Henske J.K."/>
            <person name="Solomon K.V."/>
            <person name="De Groot R."/>
            <person name="Kuo A."/>
            <person name="Mondo S.J."/>
            <person name="Salamov A.A."/>
            <person name="Labutti K."/>
            <person name="Zhao Z."/>
            <person name="Chiniquy J."/>
            <person name="Barry K."/>
            <person name="Brewer H.M."/>
            <person name="Purvine S.O."/>
            <person name="Wright A.T."/>
            <person name="Boxma B."/>
            <person name="Van Alen T."/>
            <person name="Hackstein J.H."/>
            <person name="Baker S.E."/>
            <person name="Grigoriev I.V."/>
            <person name="O'Malley M.A."/>
        </authorList>
    </citation>
    <scope>NUCLEOTIDE SEQUENCE [LARGE SCALE GENOMIC DNA]</scope>
    <source>
        <strain evidence="6 7">G1</strain>
    </source>
</reference>
<dbReference type="InterPro" id="IPR001781">
    <property type="entry name" value="Znf_LIM"/>
</dbReference>
<keyword evidence="7" id="KW-1185">Reference proteome</keyword>
<evidence type="ECO:0000259" key="5">
    <source>
        <dbReference type="PROSITE" id="PS50023"/>
    </source>
</evidence>
<dbReference type="Proteomes" id="UP000193920">
    <property type="component" value="Unassembled WGS sequence"/>
</dbReference>
<feature type="domain" description="LIM zinc-binding" evidence="5">
    <location>
        <begin position="47"/>
        <end position="105"/>
    </location>
</feature>
<comment type="caution">
    <text evidence="6">The sequence shown here is derived from an EMBL/GenBank/DDBJ whole genome shotgun (WGS) entry which is preliminary data.</text>
</comment>
<dbReference type="InterPro" id="IPR017351">
    <property type="entry name" value="PINCH-1-4-like"/>
</dbReference>
<organism evidence="6 7">
    <name type="scientific">Neocallimastix californiae</name>
    <dbReference type="NCBI Taxonomy" id="1754190"/>
    <lineage>
        <taxon>Eukaryota</taxon>
        <taxon>Fungi</taxon>
        <taxon>Fungi incertae sedis</taxon>
        <taxon>Chytridiomycota</taxon>
        <taxon>Chytridiomycota incertae sedis</taxon>
        <taxon>Neocallimastigomycetes</taxon>
        <taxon>Neocallimastigales</taxon>
        <taxon>Neocallimastigaceae</taxon>
        <taxon>Neocallimastix</taxon>
    </lineage>
</organism>
<sequence length="232" mass="26642">MVKANNKFYHQRHFLCSSCNKSLCNEAYQVVDDNLFCINCYNNQCGIKCAFCNQYIDGEYITAMSKNWHPQHFCCTECHEPLGNGIIEEKDGKPYCHKDYQRLFGIKCSKCNEPILSGGYITALEKPWHVDCFVCNVCNEPFSSTSFYELDGMPYCANHYKIATECDYCKSKIMDKRTKVGDKFYHANHVYCTCCKNPVSNLMANENDDITKYFQITGNNVVCKNCVASQAF</sequence>
<dbReference type="OrthoDB" id="1112565at2759"/>
<proteinExistence type="predicted"/>
<dbReference type="STRING" id="1754190.A0A1Y1ZNP7"/>
<dbReference type="AlphaFoldDB" id="A0A1Y1ZNP7"/>
<keyword evidence="2 4" id="KW-0862">Zinc</keyword>
<dbReference type="FunFam" id="2.10.110.10:FF:000009">
    <property type="entry name" value="Paxillin isoform 1"/>
    <property type="match status" value="1"/>
</dbReference>
<evidence type="ECO:0000256" key="4">
    <source>
        <dbReference type="PROSITE-ProRule" id="PRU00125"/>
    </source>
</evidence>
<evidence type="ECO:0000313" key="7">
    <source>
        <dbReference type="Proteomes" id="UP000193920"/>
    </source>
</evidence>
<dbReference type="EMBL" id="MCOG01000377">
    <property type="protein sequence ID" value="ORY11860.1"/>
    <property type="molecule type" value="Genomic_DNA"/>
</dbReference>
<dbReference type="PANTHER" id="PTHR24210">
    <property type="entry name" value="LIM DOMAIN-CONTAINING PROTEIN"/>
    <property type="match status" value="1"/>
</dbReference>
<dbReference type="PROSITE" id="PS50023">
    <property type="entry name" value="LIM_DOMAIN_2"/>
    <property type="match status" value="2"/>
</dbReference>
<evidence type="ECO:0000313" key="6">
    <source>
        <dbReference type="EMBL" id="ORY11860.1"/>
    </source>
</evidence>
<dbReference type="PANTHER" id="PTHR24210:SF14">
    <property type="entry name" value="LIM ZINC-BINDING DOMAIN-CONTAINING PROTEIN"/>
    <property type="match status" value="1"/>
</dbReference>